<dbReference type="PANTHER" id="PTHR22594:SF34">
    <property type="entry name" value="ASPARAGINE--TRNA LIGASE, MITOCHONDRIAL-RELATED"/>
    <property type="match status" value="1"/>
</dbReference>
<gene>
    <name evidence="9" type="ORF">Fadolivirus_1_172</name>
</gene>
<organism evidence="9 10">
    <name type="scientific">Fadolivirus FV1/VV64</name>
    <dbReference type="NCBI Taxonomy" id="3070911"/>
    <lineage>
        <taxon>Viruses</taxon>
        <taxon>Varidnaviria</taxon>
        <taxon>Bamfordvirae</taxon>
        <taxon>Nucleocytoviricota</taxon>
        <taxon>Megaviricetes</taxon>
        <taxon>Imitervirales</taxon>
        <taxon>Mimiviridae</taxon>
        <taxon>Klosneuvirinae</taxon>
        <taxon>Fadolivirus</taxon>
        <taxon>Fadolivirus algeromassiliense</taxon>
    </lineage>
</organism>
<dbReference type="InterPro" id="IPR012340">
    <property type="entry name" value="NA-bd_OB-fold"/>
</dbReference>
<feature type="domain" description="Aminoacyl-transfer RNA synthetases class-II family profile" evidence="8">
    <location>
        <begin position="155"/>
        <end position="500"/>
    </location>
</feature>
<dbReference type="InterPro" id="IPR045864">
    <property type="entry name" value="aa-tRNA-synth_II/BPL/LPL"/>
</dbReference>
<keyword evidence="5" id="KW-0067">ATP-binding</keyword>
<evidence type="ECO:0000313" key="10">
    <source>
        <dbReference type="Proteomes" id="UP001162001"/>
    </source>
</evidence>
<dbReference type="GO" id="GO:0005524">
    <property type="term" value="F:ATP binding"/>
    <property type="evidence" value="ECO:0007669"/>
    <property type="project" value="UniProtKB-KW"/>
</dbReference>
<dbReference type="PROSITE" id="PS50862">
    <property type="entry name" value="AA_TRNA_LIGASE_II"/>
    <property type="match status" value="1"/>
</dbReference>
<keyword evidence="10" id="KW-1185">Reference proteome</keyword>
<proteinExistence type="inferred from homology"/>
<protein>
    <recommendedName>
        <fullName evidence="2">asparagine--tRNA ligase</fullName>
        <ecNumber evidence="2">6.1.1.22</ecNumber>
    </recommendedName>
</protein>
<dbReference type="Proteomes" id="UP001162001">
    <property type="component" value="Segment"/>
</dbReference>
<keyword evidence="3" id="KW-0436">Ligase</keyword>
<evidence type="ECO:0000256" key="7">
    <source>
        <dbReference type="ARBA" id="ARBA00023146"/>
    </source>
</evidence>
<dbReference type="InterPro" id="IPR006195">
    <property type="entry name" value="aa-tRNA-synth_II"/>
</dbReference>
<evidence type="ECO:0000259" key="8">
    <source>
        <dbReference type="PROSITE" id="PS50862"/>
    </source>
</evidence>
<name>A0A7D3USK2_9VIRU</name>
<keyword evidence="4" id="KW-0547">Nucleotide-binding</keyword>
<dbReference type="GO" id="GO:0003676">
    <property type="term" value="F:nucleic acid binding"/>
    <property type="evidence" value="ECO:0007669"/>
    <property type="project" value="InterPro"/>
</dbReference>
<evidence type="ECO:0000313" key="9">
    <source>
        <dbReference type="EMBL" id="QKF93630.1"/>
    </source>
</evidence>
<dbReference type="NCBIfam" id="NF003037">
    <property type="entry name" value="PRK03932.1"/>
    <property type="match status" value="1"/>
</dbReference>
<evidence type="ECO:0000256" key="2">
    <source>
        <dbReference type="ARBA" id="ARBA00012816"/>
    </source>
</evidence>
<dbReference type="PANTHER" id="PTHR22594">
    <property type="entry name" value="ASPARTYL/LYSYL-TRNA SYNTHETASE"/>
    <property type="match status" value="1"/>
</dbReference>
<comment type="similarity">
    <text evidence="1">Belongs to the class-II aminoacyl-tRNA synthetase family.</text>
</comment>
<dbReference type="Gene3D" id="2.40.50.140">
    <property type="entry name" value="Nucleic acid-binding proteins"/>
    <property type="match status" value="1"/>
</dbReference>
<dbReference type="EMBL" id="MT418680">
    <property type="protein sequence ID" value="QKF93630.1"/>
    <property type="molecule type" value="Genomic_DNA"/>
</dbReference>
<dbReference type="PRINTS" id="PR01042">
    <property type="entry name" value="TRNASYNTHASP"/>
</dbReference>
<dbReference type="Pfam" id="PF00152">
    <property type="entry name" value="tRNA-synt_2"/>
    <property type="match status" value="1"/>
</dbReference>
<sequence length="510" mass="57994">MAFEGYKQSYTDIKELYEHPDKWIGMVTTVCGWIQYYRSSGGKGKNNGFVKMKDGSCLHHFQVIFSEKSLPEDKKGYFDELFAKAKTGVSLKVTGLVVKSPAKGQPIEMQAHEYQVLGDVMEAETYPISKNELTMEFLRTMPHLRPRTDTFSSIMRVKSCLKLAAAEYFDSLGFHEVQVPCITDNECESGANPFTVTTILSDHKISSIPVQSDKQSIDFSKDFFKKPCYLTVSGQLHLESLVLGGLSKAFCWTTAFRAEPSTGPRHLGEFWMLELEFCFGKLEDNMRVNEGCIKHCLKKVLERCRPELEFLQSKFKPGLIETLEKYATKQFAVSTHQECVKMMLDDIASGKVKIDPEKKPDGDLFTFKEAPGYADDLSKDHERYITEVLYGGMPVFCRYFPAKIKAFYMPKIDEGAEIEHVDGFDMLMPEIGEVIGGSQRETDYNKLLSRMKEMGVKPESLEFYLDLRKYGTVPHGGSGIGIDRLLMLCTGVFNIRDMVPFPRAFEMCYY</sequence>
<evidence type="ECO:0000256" key="1">
    <source>
        <dbReference type="ARBA" id="ARBA00008226"/>
    </source>
</evidence>
<evidence type="ECO:0000256" key="5">
    <source>
        <dbReference type="ARBA" id="ARBA00022840"/>
    </source>
</evidence>
<dbReference type="SUPFAM" id="SSF55681">
    <property type="entry name" value="Class II aaRS and biotin synthetases"/>
    <property type="match status" value="1"/>
</dbReference>
<dbReference type="CDD" id="cd04318">
    <property type="entry name" value="EcAsnRS_like_N"/>
    <property type="match status" value="1"/>
</dbReference>
<keyword evidence="7" id="KW-0030">Aminoacyl-tRNA synthetase</keyword>
<dbReference type="InterPro" id="IPR004365">
    <property type="entry name" value="NA-bd_OB_tRNA"/>
</dbReference>
<dbReference type="SUPFAM" id="SSF50249">
    <property type="entry name" value="Nucleic acid-binding proteins"/>
    <property type="match status" value="1"/>
</dbReference>
<keyword evidence="6" id="KW-0648">Protein biosynthesis</keyword>
<dbReference type="NCBIfam" id="TIGR00457">
    <property type="entry name" value="asnS"/>
    <property type="match status" value="1"/>
</dbReference>
<dbReference type="Pfam" id="PF01336">
    <property type="entry name" value="tRNA_anti-codon"/>
    <property type="match status" value="1"/>
</dbReference>
<dbReference type="InterPro" id="IPR004522">
    <property type="entry name" value="Asn-tRNA-ligase"/>
</dbReference>
<dbReference type="InterPro" id="IPR002312">
    <property type="entry name" value="Asp/Asn-tRNA-synth_IIb"/>
</dbReference>
<dbReference type="EC" id="6.1.1.22" evidence="2"/>
<evidence type="ECO:0000256" key="6">
    <source>
        <dbReference type="ARBA" id="ARBA00022917"/>
    </source>
</evidence>
<reference evidence="9 10" key="1">
    <citation type="submission" date="2020-04" db="EMBL/GenBank/DDBJ databases">
        <title>Advantages and limits of metagenomic assembly and binning of a giant virus.</title>
        <authorList>
            <person name="Schulz F."/>
            <person name="Andreani J."/>
            <person name="Francis R."/>
            <person name="Boudjemaa H."/>
            <person name="Bou Khalil J.Y."/>
            <person name="Lee J."/>
            <person name="La Scola B."/>
            <person name="Woyke T."/>
        </authorList>
    </citation>
    <scope>NUCLEOTIDE SEQUENCE [LARGE SCALE GENOMIC DNA]</scope>
    <source>
        <strain evidence="9 10">FV1/VV64</strain>
    </source>
</reference>
<accession>A0A7D3USK2</accession>
<evidence type="ECO:0000256" key="4">
    <source>
        <dbReference type="ARBA" id="ARBA00022741"/>
    </source>
</evidence>
<dbReference type="Gene3D" id="3.30.930.10">
    <property type="entry name" value="Bira Bifunctional Protein, Domain 2"/>
    <property type="match status" value="1"/>
</dbReference>
<dbReference type="GO" id="GO:0004816">
    <property type="term" value="F:asparagine-tRNA ligase activity"/>
    <property type="evidence" value="ECO:0007669"/>
    <property type="project" value="UniProtKB-EC"/>
</dbReference>
<evidence type="ECO:0000256" key="3">
    <source>
        <dbReference type="ARBA" id="ARBA00022598"/>
    </source>
</evidence>
<dbReference type="InterPro" id="IPR004364">
    <property type="entry name" value="Aa-tRNA-synt_II"/>
</dbReference>